<dbReference type="PANTHER" id="PTHR44791">
    <property type="entry name" value="TELOMERASE PROTEIN COMPONENT 1 TEP1"/>
    <property type="match status" value="1"/>
</dbReference>
<reference evidence="2" key="1">
    <citation type="submission" date="2021-01" db="EMBL/GenBank/DDBJ databases">
        <authorList>
            <consortium name="Genoscope - CEA"/>
            <person name="William W."/>
        </authorList>
    </citation>
    <scope>NUCLEOTIDE SEQUENCE</scope>
</reference>
<dbReference type="GO" id="GO:0000722">
    <property type="term" value="P:telomere maintenance via recombination"/>
    <property type="evidence" value="ECO:0007669"/>
    <property type="project" value="TreeGrafter"/>
</dbReference>
<comment type="caution">
    <text evidence="2">The sequence shown here is derived from an EMBL/GenBank/DDBJ whole genome shotgun (WGS) entry which is preliminary data.</text>
</comment>
<accession>A0A8S1WIE0</accession>
<keyword evidence="3" id="KW-1185">Reference proteome</keyword>
<dbReference type="OrthoDB" id="427368at2759"/>
<dbReference type="GO" id="GO:0005697">
    <property type="term" value="C:telomerase holoenzyme complex"/>
    <property type="evidence" value="ECO:0007669"/>
    <property type="project" value="TreeGrafter"/>
</dbReference>
<dbReference type="GO" id="GO:0003720">
    <property type="term" value="F:telomerase activity"/>
    <property type="evidence" value="ECO:0007669"/>
    <property type="project" value="TreeGrafter"/>
</dbReference>
<dbReference type="AlphaFoldDB" id="A0A8S1WIE0"/>
<organism evidence="2 3">
    <name type="scientific">Paramecium pentaurelia</name>
    <dbReference type="NCBI Taxonomy" id="43138"/>
    <lineage>
        <taxon>Eukaryota</taxon>
        <taxon>Sar</taxon>
        <taxon>Alveolata</taxon>
        <taxon>Ciliophora</taxon>
        <taxon>Intramacronucleata</taxon>
        <taxon>Oligohymenophorea</taxon>
        <taxon>Peniculida</taxon>
        <taxon>Parameciidae</taxon>
        <taxon>Paramecium</taxon>
    </lineage>
</organism>
<name>A0A8S1WIE0_9CILI</name>
<sequence length="561" mass="66195">MIPKQFQFFLDLTCCQQRNDPKEYFFSITACCLLKETKFWETSDMSQDKLIATMNIIADIDPEFIFQVAYYVRNQMYIRSVSNFILAFSALHPKTKPYCSTYMCPTMLIPGDLIEVCQFVQLISNKLKSNNQLNGSTNIRKQLFFPTILQKQFRKKLTQLNIYQLGKQCSDCSRKKNIKIYQQILNPDIKNKKRENRLLNLKQIREVLKYQGKDVQEQFEKRTIQRTNQRRKNMRNHKNDYIIQENLTVFDINFLHLKDIIKFSHVKEPRSLVMSILGAKYPKTQEEFEKEFKGEVKLKFDPEKAGQRMQIPIPITWDRELSKGLNSKRQNLEDLIQKNQIPYLALLRSLRNILKQGLSAEAHQKVVQKLSNKQCVENAKIFPLQFFTAFNEIDKWQTNQVKNQEPKKERAKPYEKQKQVKIEEKEEEVTVDPQLIESYKDTIEKAIKIVVDKNLDTIFGVTYVFFDVSASMRSPISGGKKYGSINSCMDCAFVLAHLIRIKCENCQFYLFSSPYRTEHPYTKVNFDDDTLFEGVKDKAKSYNKIINYLYMINHSIQFLYL</sequence>
<dbReference type="Proteomes" id="UP000689195">
    <property type="component" value="Unassembled WGS sequence"/>
</dbReference>
<proteinExistence type="predicted"/>
<protein>
    <recommendedName>
        <fullName evidence="1">TROVE domain-containing protein</fullName>
    </recommendedName>
</protein>
<dbReference type="InterPro" id="IPR052652">
    <property type="entry name" value="Telomerase_Complex_Comp"/>
</dbReference>
<dbReference type="InterPro" id="IPR008858">
    <property type="entry name" value="TROVE_dom"/>
</dbReference>
<dbReference type="PROSITE" id="PS50988">
    <property type="entry name" value="TROVE"/>
    <property type="match status" value="1"/>
</dbReference>
<gene>
    <name evidence="2" type="ORF">PPENT_87.1.T0910165</name>
</gene>
<feature type="domain" description="TROVE" evidence="1">
    <location>
        <begin position="8"/>
        <end position="460"/>
    </location>
</feature>
<dbReference type="PANTHER" id="PTHR44791:SF1">
    <property type="entry name" value="TELOMERASE PROTEIN COMPONENT 1"/>
    <property type="match status" value="1"/>
</dbReference>
<dbReference type="GO" id="GO:0070034">
    <property type="term" value="F:telomerase RNA binding"/>
    <property type="evidence" value="ECO:0007669"/>
    <property type="project" value="TreeGrafter"/>
</dbReference>
<evidence type="ECO:0000313" key="2">
    <source>
        <dbReference type="EMBL" id="CAD8188485.1"/>
    </source>
</evidence>
<dbReference type="EMBL" id="CAJJDO010000091">
    <property type="protein sequence ID" value="CAD8188485.1"/>
    <property type="molecule type" value="Genomic_DNA"/>
</dbReference>
<dbReference type="Pfam" id="PF05731">
    <property type="entry name" value="TROVE"/>
    <property type="match status" value="1"/>
</dbReference>
<evidence type="ECO:0000259" key="1">
    <source>
        <dbReference type="PROSITE" id="PS50988"/>
    </source>
</evidence>
<evidence type="ECO:0000313" key="3">
    <source>
        <dbReference type="Proteomes" id="UP000689195"/>
    </source>
</evidence>